<accession>A0A7J6W4E2</accession>
<comment type="caution">
    <text evidence="2">The sequence shown here is derived from an EMBL/GenBank/DDBJ whole genome shotgun (WGS) entry which is preliminary data.</text>
</comment>
<evidence type="ECO:0000313" key="2">
    <source>
        <dbReference type="EMBL" id="KAF5192071.1"/>
    </source>
</evidence>
<evidence type="ECO:0000313" key="3">
    <source>
        <dbReference type="Proteomes" id="UP000554482"/>
    </source>
</evidence>
<dbReference type="AlphaFoldDB" id="A0A7J6W4E2"/>
<name>A0A7J6W4E2_THATH</name>
<dbReference type="Proteomes" id="UP000554482">
    <property type="component" value="Unassembled WGS sequence"/>
</dbReference>
<gene>
    <name evidence="2" type="ORF">FRX31_018342</name>
</gene>
<sequence length="120" mass="13394">MMHAKSESDVTSLAPSSPSRSPKRLVYYVQSPSRDSHDGDKSSSMQATPVYNSPMESPSHPSYGRHSRASSASRFSGPFRSFSTRKRNDKGWPECNVIQEEGSYDDLDDDKGLSRCCQIR</sequence>
<feature type="compositionally biased region" description="Low complexity" evidence="1">
    <location>
        <begin position="69"/>
        <end position="82"/>
    </location>
</feature>
<feature type="non-terminal residue" evidence="2">
    <location>
        <position position="120"/>
    </location>
</feature>
<organism evidence="2 3">
    <name type="scientific">Thalictrum thalictroides</name>
    <name type="common">Rue-anemone</name>
    <name type="synonym">Anemone thalictroides</name>
    <dbReference type="NCBI Taxonomy" id="46969"/>
    <lineage>
        <taxon>Eukaryota</taxon>
        <taxon>Viridiplantae</taxon>
        <taxon>Streptophyta</taxon>
        <taxon>Embryophyta</taxon>
        <taxon>Tracheophyta</taxon>
        <taxon>Spermatophyta</taxon>
        <taxon>Magnoliopsida</taxon>
        <taxon>Ranunculales</taxon>
        <taxon>Ranunculaceae</taxon>
        <taxon>Thalictroideae</taxon>
        <taxon>Thalictrum</taxon>
    </lineage>
</organism>
<feature type="compositionally biased region" description="Polar residues" evidence="1">
    <location>
        <begin position="42"/>
        <end position="60"/>
    </location>
</feature>
<keyword evidence="3" id="KW-1185">Reference proteome</keyword>
<dbReference type="OrthoDB" id="1734741at2759"/>
<protein>
    <submittedName>
        <fullName evidence="2">Late embryogenesis abundant protein</fullName>
    </submittedName>
</protein>
<feature type="compositionally biased region" description="Polar residues" evidence="1">
    <location>
        <begin position="9"/>
        <end position="20"/>
    </location>
</feature>
<proteinExistence type="predicted"/>
<evidence type="ECO:0000256" key="1">
    <source>
        <dbReference type="SAM" id="MobiDB-lite"/>
    </source>
</evidence>
<reference evidence="2 3" key="1">
    <citation type="submission" date="2020-06" db="EMBL/GenBank/DDBJ databases">
        <title>Transcriptomic and genomic resources for Thalictrum thalictroides and T. hernandezii: Facilitating candidate gene discovery in an emerging model plant lineage.</title>
        <authorList>
            <person name="Arias T."/>
            <person name="Riano-Pachon D.M."/>
            <person name="Di Stilio V.S."/>
        </authorList>
    </citation>
    <scope>NUCLEOTIDE SEQUENCE [LARGE SCALE GENOMIC DNA]</scope>
    <source>
        <strain evidence="3">cv. WT478/WT964</strain>
        <tissue evidence="2">Leaves</tissue>
    </source>
</reference>
<dbReference type="EMBL" id="JABWDY010021904">
    <property type="protein sequence ID" value="KAF5192071.1"/>
    <property type="molecule type" value="Genomic_DNA"/>
</dbReference>
<feature type="region of interest" description="Disordered" evidence="1">
    <location>
        <begin position="1"/>
        <end position="95"/>
    </location>
</feature>